<name>A0A0A8ZNB8_ARUDO</name>
<dbReference type="EMBL" id="GBRH01258742">
    <property type="protein sequence ID" value="JAD39153.1"/>
    <property type="molecule type" value="Transcribed_RNA"/>
</dbReference>
<reference evidence="1" key="2">
    <citation type="journal article" date="2015" name="Data Brief">
        <title>Shoot transcriptome of the giant reed, Arundo donax.</title>
        <authorList>
            <person name="Barrero R.A."/>
            <person name="Guerrero F.D."/>
            <person name="Moolhuijzen P."/>
            <person name="Goolsby J.A."/>
            <person name="Tidwell J."/>
            <person name="Bellgard S.E."/>
            <person name="Bellgard M.I."/>
        </authorList>
    </citation>
    <scope>NUCLEOTIDE SEQUENCE</scope>
    <source>
        <tissue evidence="1">Shoot tissue taken approximately 20 cm above the soil surface</tissue>
    </source>
</reference>
<dbReference type="AlphaFoldDB" id="A0A0A8ZNB8"/>
<evidence type="ECO:0000313" key="1">
    <source>
        <dbReference type="EMBL" id="JAD39153.1"/>
    </source>
</evidence>
<proteinExistence type="predicted"/>
<accession>A0A0A8ZNB8</accession>
<protein>
    <submittedName>
        <fullName evidence="1">Uncharacterized protein</fullName>
    </submittedName>
</protein>
<organism evidence="1">
    <name type="scientific">Arundo donax</name>
    <name type="common">Giant reed</name>
    <name type="synonym">Donax arundinaceus</name>
    <dbReference type="NCBI Taxonomy" id="35708"/>
    <lineage>
        <taxon>Eukaryota</taxon>
        <taxon>Viridiplantae</taxon>
        <taxon>Streptophyta</taxon>
        <taxon>Embryophyta</taxon>
        <taxon>Tracheophyta</taxon>
        <taxon>Spermatophyta</taxon>
        <taxon>Magnoliopsida</taxon>
        <taxon>Liliopsida</taxon>
        <taxon>Poales</taxon>
        <taxon>Poaceae</taxon>
        <taxon>PACMAD clade</taxon>
        <taxon>Arundinoideae</taxon>
        <taxon>Arundineae</taxon>
        <taxon>Arundo</taxon>
    </lineage>
</organism>
<sequence>MFDKDWQWNLRRIEDYQYLVRFPQTRSCLRSCTPNLPTYKLIRKVS</sequence>
<reference evidence="1" key="1">
    <citation type="submission" date="2014-09" db="EMBL/GenBank/DDBJ databases">
        <authorList>
            <person name="Magalhaes I.L.F."/>
            <person name="Oliveira U."/>
            <person name="Santos F.R."/>
            <person name="Vidigal T.H.D.A."/>
            <person name="Brescovit A.D."/>
            <person name="Santos A.J."/>
        </authorList>
    </citation>
    <scope>NUCLEOTIDE SEQUENCE</scope>
    <source>
        <tissue evidence="1">Shoot tissue taken approximately 20 cm above the soil surface</tissue>
    </source>
</reference>